<accession>A0ABX0V6J3</accession>
<evidence type="ECO:0000313" key="1">
    <source>
        <dbReference type="EMBL" id="NIJ60104.1"/>
    </source>
</evidence>
<protein>
    <submittedName>
        <fullName evidence="1">Uncharacterized protein</fullName>
    </submittedName>
</protein>
<reference evidence="1 2" key="1">
    <citation type="submission" date="2020-03" db="EMBL/GenBank/DDBJ databases">
        <title>Genomic Encyclopedia of Type Strains, Phase IV (KMG-IV): sequencing the most valuable type-strain genomes for metagenomic binning, comparative biology and taxonomic classification.</title>
        <authorList>
            <person name="Goeker M."/>
        </authorList>
    </citation>
    <scope>NUCLEOTIDE SEQUENCE [LARGE SCALE GENOMIC DNA]</scope>
    <source>
        <strain evidence="1 2">DSM 103870</strain>
    </source>
</reference>
<comment type="caution">
    <text evidence="1">The sequence shown here is derived from an EMBL/GenBank/DDBJ whole genome shotgun (WGS) entry which is preliminary data.</text>
</comment>
<name>A0ABX0V6J3_9HYPH</name>
<evidence type="ECO:0000313" key="2">
    <source>
        <dbReference type="Proteomes" id="UP001429580"/>
    </source>
</evidence>
<dbReference type="EMBL" id="JAASQI010000013">
    <property type="protein sequence ID" value="NIJ60104.1"/>
    <property type="molecule type" value="Genomic_DNA"/>
</dbReference>
<dbReference type="Proteomes" id="UP001429580">
    <property type="component" value="Unassembled WGS sequence"/>
</dbReference>
<sequence length="119" mass="13145">MERIDHLGQRHAVMAIGSGQDDGERQALAVDHDVALGTRFAPVGRVRADRVAPLLAATDEEATEARGQSISPARFSRSSIWRWIRSHRPASRQTRSRRQQVILEHLATSNGSRSQAIAV</sequence>
<proteinExistence type="predicted"/>
<organism evidence="1 2">
    <name type="scientific">Pseudochelatococcus lubricantis</name>
    <dbReference type="NCBI Taxonomy" id="1538102"/>
    <lineage>
        <taxon>Bacteria</taxon>
        <taxon>Pseudomonadati</taxon>
        <taxon>Pseudomonadota</taxon>
        <taxon>Alphaproteobacteria</taxon>
        <taxon>Hyphomicrobiales</taxon>
        <taxon>Chelatococcaceae</taxon>
        <taxon>Pseudochelatococcus</taxon>
    </lineage>
</organism>
<gene>
    <name evidence="1" type="ORF">FHS82_003970</name>
</gene>
<keyword evidence="2" id="KW-1185">Reference proteome</keyword>